<keyword evidence="1" id="KW-0961">Cell wall biogenesis/degradation</keyword>
<dbReference type="GO" id="GO:0008360">
    <property type="term" value="P:regulation of cell shape"/>
    <property type="evidence" value="ECO:0007669"/>
    <property type="project" value="UniProtKB-UniRule"/>
</dbReference>
<feature type="active site" description="Proton donor/acceptor" evidence="1">
    <location>
        <position position="210"/>
    </location>
</feature>
<protein>
    <recommendedName>
        <fullName evidence="2">L,D-TPase catalytic domain-containing protein</fullName>
    </recommendedName>
</protein>
<dbReference type="Proteomes" id="UP000002964">
    <property type="component" value="Unassembled WGS sequence"/>
</dbReference>
<dbReference type="GO" id="GO:0071555">
    <property type="term" value="P:cell wall organization"/>
    <property type="evidence" value="ECO:0007669"/>
    <property type="project" value="UniProtKB-UniRule"/>
</dbReference>
<evidence type="ECO:0000256" key="1">
    <source>
        <dbReference type="PROSITE-ProRule" id="PRU01373"/>
    </source>
</evidence>
<dbReference type="PROSITE" id="PS52029">
    <property type="entry name" value="LD_TPASE"/>
    <property type="match status" value="1"/>
</dbReference>
<dbReference type="EMBL" id="JH603170">
    <property type="protein sequence ID" value="EIC20763.1"/>
    <property type="molecule type" value="Genomic_DNA"/>
</dbReference>
<reference evidence="4" key="1">
    <citation type="submission" date="2011-06" db="EMBL/GenBank/DDBJ databases">
        <authorList>
            <consortium name="US DOE Joint Genome Institute (JGI-PGF)"/>
            <person name="Lucas S."/>
            <person name="Han J."/>
            <person name="Lapidus A."/>
            <person name="Cheng J.-F."/>
            <person name="Goodwin L."/>
            <person name="Pitluck S."/>
            <person name="Peters L."/>
            <person name="Land M.L."/>
            <person name="Hauser L."/>
            <person name="Vogl K."/>
            <person name="Liu Z."/>
            <person name="Overmann J."/>
            <person name="Frigaard N.-U."/>
            <person name="Bryant D.A."/>
            <person name="Woyke T.J."/>
        </authorList>
    </citation>
    <scope>NUCLEOTIDE SEQUENCE [LARGE SCALE GENOMIC DNA]</scope>
    <source>
        <strain evidence="4">970</strain>
    </source>
</reference>
<dbReference type="InterPro" id="IPR005490">
    <property type="entry name" value="LD_TPept_cat_dom"/>
</dbReference>
<sequence>MAAIGHLAARALCAAKPAQLVTRAGSVRCRQNNQILSMALSLCLLPLVAGCSPDLATSADTVAHQPSPMYGANYADDADVPFVRNAITATDNDLKQTNFKAEGASPRTRAMADWVIRSGDNLNMPFAIVDKVNANIYVFQADGRLYAAAPVLLGLAQGDNTAPGLGHMRMSQISPAQRTTPAGRFVATMGRNSLDKEVFWLDYENAISMHPVITSSPKERRAQRLATLSPLDNRISYGCINVPATFFDQVIHYLFSKTPGIVYVLPETR</sequence>
<keyword evidence="4" id="KW-1185">Reference proteome</keyword>
<dbReference type="AlphaFoldDB" id="H8Z6P7"/>
<dbReference type="HOGENOM" id="CLU_077685_1_0_6"/>
<proteinExistence type="predicted"/>
<gene>
    <name evidence="3" type="ORF">Thi970DRAFT_04419</name>
</gene>
<name>H8Z6P7_9GAMM</name>
<dbReference type="GO" id="GO:0016740">
    <property type="term" value="F:transferase activity"/>
    <property type="evidence" value="ECO:0007669"/>
    <property type="project" value="InterPro"/>
</dbReference>
<evidence type="ECO:0000259" key="2">
    <source>
        <dbReference type="PROSITE" id="PS52029"/>
    </source>
</evidence>
<keyword evidence="1" id="KW-0573">Peptidoglycan synthesis</keyword>
<dbReference type="GO" id="GO:0009252">
    <property type="term" value="P:peptidoglycan biosynthetic process"/>
    <property type="evidence" value="ECO:0007669"/>
    <property type="project" value="UniProtKB-KW"/>
</dbReference>
<feature type="domain" description="L,D-TPase catalytic" evidence="2">
    <location>
        <begin position="125"/>
        <end position="263"/>
    </location>
</feature>
<organism evidence="3 4">
    <name type="scientific">Thiorhodovibrio frisius</name>
    <dbReference type="NCBI Taxonomy" id="631362"/>
    <lineage>
        <taxon>Bacteria</taxon>
        <taxon>Pseudomonadati</taxon>
        <taxon>Pseudomonadota</taxon>
        <taxon>Gammaproteobacteria</taxon>
        <taxon>Chromatiales</taxon>
        <taxon>Chromatiaceae</taxon>
        <taxon>Thiorhodovibrio</taxon>
    </lineage>
</organism>
<dbReference type="eggNOG" id="COG1376">
    <property type="taxonomic scope" value="Bacteria"/>
</dbReference>
<evidence type="ECO:0000313" key="3">
    <source>
        <dbReference type="EMBL" id="EIC20763.1"/>
    </source>
</evidence>
<comment type="pathway">
    <text evidence="1">Cell wall biogenesis; peptidoglycan biosynthesis.</text>
</comment>
<feature type="active site" description="Nucleophile" evidence="1">
    <location>
        <position position="239"/>
    </location>
</feature>
<reference evidence="3 4" key="2">
    <citation type="submission" date="2011-11" db="EMBL/GenBank/DDBJ databases">
        <authorList>
            <consortium name="US DOE Joint Genome Institute"/>
            <person name="Lucas S."/>
            <person name="Han J."/>
            <person name="Lapidus A."/>
            <person name="Cheng J.-F."/>
            <person name="Goodwin L."/>
            <person name="Pitluck S."/>
            <person name="Peters L."/>
            <person name="Ovchinnikova G."/>
            <person name="Zhang X."/>
            <person name="Detter J.C."/>
            <person name="Han C."/>
            <person name="Tapia R."/>
            <person name="Land M."/>
            <person name="Hauser L."/>
            <person name="Kyrpides N."/>
            <person name="Ivanova N."/>
            <person name="Pagani I."/>
            <person name="Vogl K."/>
            <person name="Liu Z."/>
            <person name="Overmann J."/>
            <person name="Frigaard N.-U."/>
            <person name="Bryant D."/>
            <person name="Woyke T."/>
        </authorList>
    </citation>
    <scope>NUCLEOTIDE SEQUENCE [LARGE SCALE GENOMIC DNA]</scope>
    <source>
        <strain evidence="3 4">970</strain>
    </source>
</reference>
<keyword evidence="1" id="KW-0133">Cell shape</keyword>
<evidence type="ECO:0000313" key="4">
    <source>
        <dbReference type="Proteomes" id="UP000002964"/>
    </source>
</evidence>
<accession>H8Z6P7</accession>